<evidence type="ECO:0000256" key="3">
    <source>
        <dbReference type="ARBA" id="ARBA00022989"/>
    </source>
</evidence>
<gene>
    <name evidence="7" type="ORF">E9934_14585</name>
</gene>
<feature type="domain" description="Major facilitator superfamily (MFS) profile" evidence="6">
    <location>
        <begin position="18"/>
        <end position="407"/>
    </location>
</feature>
<dbReference type="GO" id="GO:0005886">
    <property type="term" value="C:plasma membrane"/>
    <property type="evidence" value="ECO:0007669"/>
    <property type="project" value="UniProtKB-SubCell"/>
</dbReference>
<evidence type="ECO:0000256" key="5">
    <source>
        <dbReference type="SAM" id="Phobius"/>
    </source>
</evidence>
<feature type="transmembrane region" description="Helical" evidence="5">
    <location>
        <begin position="230"/>
        <end position="248"/>
    </location>
</feature>
<protein>
    <submittedName>
        <fullName evidence="7">MFS transporter</fullName>
    </submittedName>
</protein>
<comment type="caution">
    <text evidence="7">The sequence shown here is derived from an EMBL/GenBank/DDBJ whole genome shotgun (WGS) entry which is preliminary data.</text>
</comment>
<feature type="transmembrane region" description="Helical" evidence="5">
    <location>
        <begin position="17"/>
        <end position="40"/>
    </location>
</feature>
<evidence type="ECO:0000256" key="4">
    <source>
        <dbReference type="ARBA" id="ARBA00023136"/>
    </source>
</evidence>
<feature type="transmembrane region" description="Helical" evidence="5">
    <location>
        <begin position="292"/>
        <end position="311"/>
    </location>
</feature>
<dbReference type="InterPro" id="IPR052952">
    <property type="entry name" value="MFS-Transporter"/>
</dbReference>
<dbReference type="GO" id="GO:0022857">
    <property type="term" value="F:transmembrane transporter activity"/>
    <property type="evidence" value="ECO:0007669"/>
    <property type="project" value="InterPro"/>
</dbReference>
<dbReference type="Proteomes" id="UP000307087">
    <property type="component" value="Unassembled WGS sequence"/>
</dbReference>
<organism evidence="7 8">
    <name type="scientific">Nocardioides caeni</name>
    <dbReference type="NCBI Taxonomy" id="574700"/>
    <lineage>
        <taxon>Bacteria</taxon>
        <taxon>Bacillati</taxon>
        <taxon>Actinomycetota</taxon>
        <taxon>Actinomycetes</taxon>
        <taxon>Propionibacteriales</taxon>
        <taxon>Nocardioidaceae</taxon>
        <taxon>Nocardioides</taxon>
    </lineage>
</organism>
<dbReference type="SUPFAM" id="SSF103473">
    <property type="entry name" value="MFS general substrate transporter"/>
    <property type="match status" value="1"/>
</dbReference>
<dbReference type="PANTHER" id="PTHR23527:SF1">
    <property type="entry name" value="BLL3282 PROTEIN"/>
    <property type="match status" value="1"/>
</dbReference>
<dbReference type="EMBL" id="STGW01000011">
    <property type="protein sequence ID" value="THV10042.1"/>
    <property type="molecule type" value="Genomic_DNA"/>
</dbReference>
<reference evidence="7 8" key="1">
    <citation type="journal article" date="2009" name="Int. J. Syst. Evol. Microbiol.">
        <title>Nocardioides caeni sp. nov., isolated from wastewater.</title>
        <authorList>
            <person name="Yoon J.H."/>
            <person name="Kang S.J."/>
            <person name="Park S."/>
            <person name="Kim W."/>
            <person name="Oh T.K."/>
        </authorList>
    </citation>
    <scope>NUCLEOTIDE SEQUENCE [LARGE SCALE GENOMIC DNA]</scope>
    <source>
        <strain evidence="7 8">DSM 23134</strain>
    </source>
</reference>
<evidence type="ECO:0000256" key="2">
    <source>
        <dbReference type="ARBA" id="ARBA00022692"/>
    </source>
</evidence>
<dbReference type="Pfam" id="PF07690">
    <property type="entry name" value="MFS_1"/>
    <property type="match status" value="1"/>
</dbReference>
<evidence type="ECO:0000259" key="6">
    <source>
        <dbReference type="PROSITE" id="PS50850"/>
    </source>
</evidence>
<feature type="transmembrane region" description="Helical" evidence="5">
    <location>
        <begin position="112"/>
        <end position="137"/>
    </location>
</feature>
<proteinExistence type="predicted"/>
<dbReference type="Gene3D" id="1.20.1250.20">
    <property type="entry name" value="MFS general substrate transporter like domains"/>
    <property type="match status" value="2"/>
</dbReference>
<keyword evidence="3 5" id="KW-1133">Transmembrane helix</keyword>
<comment type="subcellular location">
    <subcellularLocation>
        <location evidence="1">Cell membrane</location>
        <topology evidence="1">Multi-pass membrane protein</topology>
    </subcellularLocation>
</comment>
<feature type="transmembrane region" description="Helical" evidence="5">
    <location>
        <begin position="158"/>
        <end position="174"/>
    </location>
</feature>
<feature type="transmembrane region" description="Helical" evidence="5">
    <location>
        <begin position="89"/>
        <end position="106"/>
    </location>
</feature>
<feature type="transmembrane region" description="Helical" evidence="5">
    <location>
        <begin position="60"/>
        <end position="82"/>
    </location>
</feature>
<dbReference type="AlphaFoldDB" id="A0A4S8N3B7"/>
<dbReference type="PROSITE" id="PS50850">
    <property type="entry name" value="MFS"/>
    <property type="match status" value="1"/>
</dbReference>
<feature type="transmembrane region" description="Helical" evidence="5">
    <location>
        <begin position="260"/>
        <end position="280"/>
    </location>
</feature>
<keyword evidence="8" id="KW-1185">Reference proteome</keyword>
<accession>A0A4S8N3B7</accession>
<keyword evidence="2 5" id="KW-0812">Transmembrane</keyword>
<dbReference type="RefSeq" id="WP_136563635.1">
    <property type="nucleotide sequence ID" value="NZ_BAABLS010000006.1"/>
</dbReference>
<keyword evidence="4 5" id="KW-0472">Membrane</keyword>
<dbReference type="OrthoDB" id="8628659at2"/>
<dbReference type="InterPro" id="IPR020846">
    <property type="entry name" value="MFS_dom"/>
</dbReference>
<evidence type="ECO:0000313" key="8">
    <source>
        <dbReference type="Proteomes" id="UP000307087"/>
    </source>
</evidence>
<feature type="transmembrane region" description="Helical" evidence="5">
    <location>
        <begin position="317"/>
        <end position="343"/>
    </location>
</feature>
<feature type="transmembrane region" description="Helical" evidence="5">
    <location>
        <begin position="364"/>
        <end position="381"/>
    </location>
</feature>
<dbReference type="InterPro" id="IPR011701">
    <property type="entry name" value="MFS"/>
</dbReference>
<evidence type="ECO:0000313" key="7">
    <source>
        <dbReference type="EMBL" id="THV10042.1"/>
    </source>
</evidence>
<dbReference type="InterPro" id="IPR036259">
    <property type="entry name" value="MFS_trans_sf"/>
</dbReference>
<dbReference type="PANTHER" id="PTHR23527">
    <property type="entry name" value="BLL3282 PROTEIN"/>
    <property type="match status" value="1"/>
</dbReference>
<feature type="transmembrane region" description="Helical" evidence="5">
    <location>
        <begin position="180"/>
        <end position="199"/>
    </location>
</feature>
<sequence length="407" mass="40949">MTATTPEVGHISAARRWAMLAAGTGGQASTAAMVVAPSFLIPELHRPLAEGGHGLTLAEAGLVTSGAMLGMMTTLVLWGLVVDRRGERFALIGGLALATAGGALATTTDSPVLLAALLALAGIGSAATNSASGRVVVGWFPPERRGLAMGIRQTGQPLGVGLAAATVAVIAHHHGIGPALWVPTIATAISLVVVTLVVIDPPRPAVDASAPAANPYRDDRYLARIHGSSVLLVIPQFLVWTFGLTWLVTDLGWSPGVAGAVVAGTQVAGAGARIAAGWWSDRVGSRMRPMRSVAWLAALAMALLGATAALADRSDAIAASAVLLLVLASAVTVADNGLAFTAVAERAGPFWSGRALGLQNTAQHLAAVAVPPLAGLAIAAWGYGATYALAALAPVLAIALVPVGGER</sequence>
<evidence type="ECO:0000256" key="1">
    <source>
        <dbReference type="ARBA" id="ARBA00004651"/>
    </source>
</evidence>
<name>A0A4S8N3B7_9ACTN</name>
<feature type="transmembrane region" description="Helical" evidence="5">
    <location>
        <begin position="387"/>
        <end position="405"/>
    </location>
</feature>